<keyword evidence="3" id="KW-1185">Reference proteome</keyword>
<dbReference type="KEGG" id="blag:BLTE_08960"/>
<evidence type="ECO:0008006" key="4">
    <source>
        <dbReference type="Google" id="ProtNLM"/>
    </source>
</evidence>
<keyword evidence="1" id="KW-1133">Transmembrane helix</keyword>
<dbReference type="AlphaFoldDB" id="A0A348FY28"/>
<keyword evidence="1" id="KW-0812">Transmembrane</keyword>
<evidence type="ECO:0000256" key="1">
    <source>
        <dbReference type="SAM" id="Phobius"/>
    </source>
</evidence>
<evidence type="ECO:0000313" key="2">
    <source>
        <dbReference type="EMBL" id="BBF92211.1"/>
    </source>
</evidence>
<organism evidence="2 3">
    <name type="scientific">Blastochloris tepida</name>
    <dbReference type="NCBI Taxonomy" id="2233851"/>
    <lineage>
        <taxon>Bacteria</taxon>
        <taxon>Pseudomonadati</taxon>
        <taxon>Pseudomonadota</taxon>
        <taxon>Alphaproteobacteria</taxon>
        <taxon>Hyphomicrobiales</taxon>
        <taxon>Blastochloridaceae</taxon>
        <taxon>Blastochloris</taxon>
    </lineage>
</organism>
<evidence type="ECO:0000313" key="3">
    <source>
        <dbReference type="Proteomes" id="UP000266934"/>
    </source>
</evidence>
<dbReference type="EMBL" id="AP018907">
    <property type="protein sequence ID" value="BBF92211.1"/>
    <property type="molecule type" value="Genomic_DNA"/>
</dbReference>
<dbReference type="RefSeq" id="WP_126397989.1">
    <property type="nucleotide sequence ID" value="NZ_AP018907.1"/>
</dbReference>
<reference evidence="2 3" key="1">
    <citation type="submission" date="2018-08" db="EMBL/GenBank/DDBJ databases">
        <title>Complete genome sequencing of Blastochloris tepida GI.</title>
        <authorList>
            <person name="Tsukatani Y."/>
            <person name="Mori H."/>
        </authorList>
    </citation>
    <scope>NUCLEOTIDE SEQUENCE [LARGE SCALE GENOMIC DNA]</scope>
    <source>
        <strain evidence="2 3">GI</strain>
    </source>
</reference>
<keyword evidence="1" id="KW-0472">Membrane</keyword>
<name>A0A348FY28_9HYPH</name>
<proteinExistence type="predicted"/>
<sequence>MSLTEEDRARRLAAKRNNERVKLVASTMNTVALTTFGAAFILPLVNGATGPLPVIWIPFAVALHFGAQAVYRFLRSED</sequence>
<dbReference type="Proteomes" id="UP000266934">
    <property type="component" value="Chromosome"/>
</dbReference>
<gene>
    <name evidence="2" type="ORF">BLTE_08960</name>
</gene>
<feature type="transmembrane region" description="Helical" evidence="1">
    <location>
        <begin position="54"/>
        <end position="74"/>
    </location>
</feature>
<feature type="transmembrane region" description="Helical" evidence="1">
    <location>
        <begin position="21"/>
        <end position="42"/>
    </location>
</feature>
<accession>A0A348FY28</accession>
<dbReference type="OrthoDB" id="8455420at2"/>
<protein>
    <recommendedName>
        <fullName evidence="4">2TM domain-containing protein</fullName>
    </recommendedName>
</protein>